<feature type="region of interest" description="Disordered" evidence="1">
    <location>
        <begin position="28"/>
        <end position="55"/>
    </location>
</feature>
<organism evidence="2 3">
    <name type="scientific">Paraburkholderia ribeironis</name>
    <dbReference type="NCBI Taxonomy" id="1247936"/>
    <lineage>
        <taxon>Bacteria</taxon>
        <taxon>Pseudomonadati</taxon>
        <taxon>Pseudomonadota</taxon>
        <taxon>Betaproteobacteria</taxon>
        <taxon>Burkholderiales</taxon>
        <taxon>Burkholderiaceae</taxon>
        <taxon>Paraburkholderia</taxon>
    </lineage>
</organism>
<sequence length="55" mass="5480">MSRLAATATAATTTTTITATVAATVEGTPARGGQHYRATGYGQSSPQPARSCPAL</sequence>
<dbReference type="Proteomes" id="UP000187012">
    <property type="component" value="Unassembled WGS sequence"/>
</dbReference>
<evidence type="ECO:0000313" key="2">
    <source>
        <dbReference type="EMBL" id="SIT36322.1"/>
    </source>
</evidence>
<evidence type="ECO:0000256" key="1">
    <source>
        <dbReference type="SAM" id="MobiDB-lite"/>
    </source>
</evidence>
<protein>
    <submittedName>
        <fullName evidence="2">Uncharacterized protein</fullName>
    </submittedName>
</protein>
<name>A0A1N7RMJ2_9BURK</name>
<dbReference type="EMBL" id="CYGX02000008">
    <property type="protein sequence ID" value="SIT36322.1"/>
    <property type="molecule type" value="Genomic_DNA"/>
</dbReference>
<keyword evidence="3" id="KW-1185">Reference proteome</keyword>
<reference evidence="2 3" key="1">
    <citation type="submission" date="2016-12" db="EMBL/GenBank/DDBJ databases">
        <authorList>
            <person name="Song W.-J."/>
            <person name="Kurnit D.M."/>
        </authorList>
    </citation>
    <scope>NUCLEOTIDE SEQUENCE [LARGE SCALE GENOMIC DNA]</scope>
    <source>
        <strain evidence="2 3">STM7296</strain>
    </source>
</reference>
<dbReference type="AlphaFoldDB" id="A0A1N7RMJ2"/>
<evidence type="ECO:0000313" key="3">
    <source>
        <dbReference type="Proteomes" id="UP000187012"/>
    </source>
</evidence>
<proteinExistence type="predicted"/>
<gene>
    <name evidence="2" type="ORF">BN2475_80097</name>
</gene>
<accession>A0A1N7RMJ2</accession>